<dbReference type="STRING" id="99883.ENSTNIP00000000683"/>
<dbReference type="CDD" id="cd06583">
    <property type="entry name" value="PGRP"/>
    <property type="match status" value="1"/>
</dbReference>
<dbReference type="OMA" id="CCSPIVP"/>
<reference evidence="5" key="2">
    <citation type="submission" date="2025-08" db="UniProtKB">
        <authorList>
            <consortium name="Ensembl"/>
        </authorList>
    </citation>
    <scope>IDENTIFICATION</scope>
</reference>
<name>H3BXH0_TETNG</name>
<dbReference type="InterPro" id="IPR036505">
    <property type="entry name" value="Amidase/PGRP_sf"/>
</dbReference>
<dbReference type="InterPro" id="IPR015510">
    <property type="entry name" value="PGRP"/>
</dbReference>
<evidence type="ECO:0000256" key="1">
    <source>
        <dbReference type="ARBA" id="ARBA00007553"/>
    </source>
</evidence>
<dbReference type="Ensembl" id="ENSTNIT00000000806.1">
    <property type="protein sequence ID" value="ENSTNIP00000000683.1"/>
    <property type="gene ID" value="ENSTNIG00000000873.1"/>
</dbReference>
<reference evidence="6" key="1">
    <citation type="journal article" date="2004" name="Nature">
        <title>Genome duplication in the teleost fish Tetraodon nigroviridis reveals the early vertebrate proto-karyotype.</title>
        <authorList>
            <person name="Jaillon O."/>
            <person name="Aury J.-M."/>
            <person name="Brunet F."/>
            <person name="Petit J.-L."/>
            <person name="Stange-Thomann N."/>
            <person name="Mauceli E."/>
            <person name="Bouneau L."/>
            <person name="Fischer C."/>
            <person name="Ozouf-Costaz C."/>
            <person name="Bernot A."/>
            <person name="Nicaud S."/>
            <person name="Jaffe D."/>
            <person name="Fisher S."/>
            <person name="Lutfalla G."/>
            <person name="Dossat C."/>
            <person name="Segurens B."/>
            <person name="Dasilva C."/>
            <person name="Salanoubat M."/>
            <person name="Levy M."/>
            <person name="Boudet N."/>
            <person name="Castellano S."/>
            <person name="Anthouard V."/>
            <person name="Jubin C."/>
            <person name="Castelli V."/>
            <person name="Katinka M."/>
            <person name="Vacherie B."/>
            <person name="Biemont C."/>
            <person name="Skalli Z."/>
            <person name="Cattolico L."/>
            <person name="Poulain J."/>
            <person name="De Berardinis V."/>
            <person name="Cruaud C."/>
            <person name="Duprat S."/>
            <person name="Brottier P."/>
            <person name="Coutanceau J.-P."/>
            <person name="Gouzy J."/>
            <person name="Parra G."/>
            <person name="Lardier G."/>
            <person name="Chapple C."/>
            <person name="McKernan K.J."/>
            <person name="McEwan P."/>
            <person name="Bosak S."/>
            <person name="Kellis M."/>
            <person name="Volff J.-N."/>
            <person name="Guigo R."/>
            <person name="Zody M.C."/>
            <person name="Mesirov J."/>
            <person name="Lindblad-Toh K."/>
            <person name="Birren B."/>
            <person name="Nusbaum C."/>
            <person name="Kahn D."/>
            <person name="Robinson-Rechavi M."/>
            <person name="Laudet V."/>
            <person name="Schachter V."/>
            <person name="Quetier F."/>
            <person name="Saurin W."/>
            <person name="Scarpelli C."/>
            <person name="Wincker P."/>
            <person name="Lander E.S."/>
            <person name="Weissenbach J."/>
            <person name="Roest Crollius H."/>
        </authorList>
    </citation>
    <scope>NUCLEOTIDE SEQUENCE [LARGE SCALE GENOMIC DNA]</scope>
</reference>
<dbReference type="GeneTree" id="ENSGT00940000161006"/>
<evidence type="ECO:0000313" key="5">
    <source>
        <dbReference type="Ensembl" id="ENSTNIP00000000683.1"/>
    </source>
</evidence>
<dbReference type="Proteomes" id="UP000007303">
    <property type="component" value="Unassembled WGS sequence"/>
</dbReference>
<dbReference type="Pfam" id="PF01510">
    <property type="entry name" value="Amidase_2"/>
    <property type="match status" value="1"/>
</dbReference>
<feature type="domain" description="Peptidoglycan recognition protein family" evidence="4">
    <location>
        <begin position="23"/>
        <end position="162"/>
    </location>
</feature>
<dbReference type="PANTHER" id="PTHR11022">
    <property type="entry name" value="PEPTIDOGLYCAN RECOGNITION PROTEIN"/>
    <property type="match status" value="1"/>
</dbReference>
<comment type="similarity">
    <text evidence="1">Belongs to the N-acetylmuramoyl-L-alanine amidase 2 family.</text>
</comment>
<organism evidence="5 6">
    <name type="scientific">Tetraodon nigroviridis</name>
    <name type="common">Spotted green pufferfish</name>
    <name type="synonym">Chelonodon nigroviridis</name>
    <dbReference type="NCBI Taxonomy" id="99883"/>
    <lineage>
        <taxon>Eukaryota</taxon>
        <taxon>Metazoa</taxon>
        <taxon>Chordata</taxon>
        <taxon>Craniata</taxon>
        <taxon>Vertebrata</taxon>
        <taxon>Euteleostomi</taxon>
        <taxon>Actinopterygii</taxon>
        <taxon>Neopterygii</taxon>
        <taxon>Teleostei</taxon>
        <taxon>Neoteleostei</taxon>
        <taxon>Acanthomorphata</taxon>
        <taxon>Eupercaria</taxon>
        <taxon>Tetraodontiformes</taxon>
        <taxon>Tetradontoidea</taxon>
        <taxon>Tetraodontidae</taxon>
        <taxon>Tetraodon</taxon>
    </lineage>
</organism>
<reference evidence="5" key="3">
    <citation type="submission" date="2025-09" db="UniProtKB">
        <authorList>
            <consortium name="Ensembl"/>
        </authorList>
    </citation>
    <scope>IDENTIFICATION</scope>
</reference>
<dbReference type="SMART" id="SM00701">
    <property type="entry name" value="PGRP"/>
    <property type="match status" value="1"/>
</dbReference>
<evidence type="ECO:0000259" key="3">
    <source>
        <dbReference type="SMART" id="SM00644"/>
    </source>
</evidence>
<feature type="domain" description="N-acetylmuramoyl-L-alanine amidase" evidence="3">
    <location>
        <begin position="34"/>
        <end position="171"/>
    </location>
</feature>
<evidence type="ECO:0000256" key="2">
    <source>
        <dbReference type="ARBA" id="ARBA00022859"/>
    </source>
</evidence>
<keyword evidence="6" id="KW-1185">Reference proteome</keyword>
<dbReference type="InterPro" id="IPR002502">
    <property type="entry name" value="Amidase_domain"/>
</dbReference>
<dbReference type="HOGENOM" id="CLU_037559_3_2_1"/>
<dbReference type="SMART" id="SM00644">
    <property type="entry name" value="Ami_2"/>
    <property type="match status" value="1"/>
</dbReference>
<accession>H3BXH0</accession>
<dbReference type="FunFam" id="3.40.80.10:FF:000001">
    <property type="entry name" value="Peptidoglycan recognition protein 1"/>
    <property type="match status" value="1"/>
</dbReference>
<dbReference type="GO" id="GO:0008745">
    <property type="term" value="F:N-acetylmuramoyl-L-alanine amidase activity"/>
    <property type="evidence" value="ECO:0007669"/>
    <property type="project" value="InterPro"/>
</dbReference>
<dbReference type="PANTHER" id="PTHR11022:SF12">
    <property type="entry name" value="PEPTIDOGLYCAN RECOGNITION PROTEIN 3"/>
    <property type="match status" value="1"/>
</dbReference>
<sequence>GRWHLPGPHLLLSNKGGAQVAAESVISRAEWGAVPPKSRAELDGPARKAVVHHTALAKCSGLSGCRDLLRSIQRFHMDERGFDDIGYNFLVGCDGSVFQGRGWGVVGAHAKGHNHDSVGIAFMGNYNEDAPSSEAVSAVRRLLQSGLSQGFLQPASLCWDTETWAAQSVRGDKLYAVLSERYFFPHAEMV</sequence>
<protein>
    <submittedName>
        <fullName evidence="5">Peptidoglycan recognition protein 5</fullName>
    </submittedName>
</protein>
<dbReference type="SUPFAM" id="SSF55846">
    <property type="entry name" value="N-acetylmuramoyl-L-alanine amidase-like"/>
    <property type="match status" value="1"/>
</dbReference>
<keyword evidence="2" id="KW-0391">Immunity</keyword>
<evidence type="ECO:0000259" key="4">
    <source>
        <dbReference type="SMART" id="SM00701"/>
    </source>
</evidence>
<dbReference type="GO" id="GO:0002376">
    <property type="term" value="P:immune system process"/>
    <property type="evidence" value="ECO:0007669"/>
    <property type="project" value="UniProtKB-KW"/>
</dbReference>
<dbReference type="InterPro" id="IPR006619">
    <property type="entry name" value="PGRP_domain_met/bac"/>
</dbReference>
<dbReference type="GO" id="GO:0008270">
    <property type="term" value="F:zinc ion binding"/>
    <property type="evidence" value="ECO:0007669"/>
    <property type="project" value="InterPro"/>
</dbReference>
<dbReference type="GO" id="GO:0009253">
    <property type="term" value="P:peptidoglycan catabolic process"/>
    <property type="evidence" value="ECO:0007669"/>
    <property type="project" value="InterPro"/>
</dbReference>
<evidence type="ECO:0000313" key="6">
    <source>
        <dbReference type="Proteomes" id="UP000007303"/>
    </source>
</evidence>
<dbReference type="InParanoid" id="H3BXH0"/>
<dbReference type="Gene3D" id="3.40.80.10">
    <property type="entry name" value="Peptidoglycan recognition protein-like"/>
    <property type="match status" value="1"/>
</dbReference>
<proteinExistence type="inferred from homology"/>
<dbReference type="AlphaFoldDB" id="H3BXH0"/>